<dbReference type="PROSITE" id="PS00094">
    <property type="entry name" value="C5_MTASE_1"/>
    <property type="match status" value="1"/>
</dbReference>
<dbReference type="RefSeq" id="WP_255307766.1">
    <property type="nucleotide sequence ID" value="NZ_FAUH01000017.1"/>
</dbReference>
<comment type="similarity">
    <text evidence="5 6">Belongs to the class I-like SAM-binding methyltransferase superfamily. C5-methyltransferase family.</text>
</comment>
<evidence type="ECO:0000313" key="8">
    <source>
        <dbReference type="EMBL" id="CUU67042.1"/>
    </source>
</evidence>
<keyword evidence="1 5" id="KW-0489">Methyltransferase</keyword>
<dbReference type="GO" id="GO:0003886">
    <property type="term" value="F:DNA (cytosine-5-)-methyltransferase activity"/>
    <property type="evidence" value="ECO:0007669"/>
    <property type="project" value="UniProtKB-EC"/>
</dbReference>
<keyword evidence="4" id="KW-0680">Restriction system</keyword>
<dbReference type="Pfam" id="PF00145">
    <property type="entry name" value="DNA_methylase"/>
    <property type="match status" value="1"/>
</dbReference>
<evidence type="ECO:0000313" key="9">
    <source>
        <dbReference type="Proteomes" id="UP000182498"/>
    </source>
</evidence>
<gene>
    <name evidence="8" type="ORF">CVAR292_02395</name>
</gene>
<dbReference type="InterPro" id="IPR029063">
    <property type="entry name" value="SAM-dependent_MTases_sf"/>
</dbReference>
<dbReference type="REBASE" id="158107">
    <property type="entry name" value="M.Cva292ORF2395P"/>
</dbReference>
<proteinExistence type="inferred from homology"/>
<dbReference type="EC" id="2.1.1.37" evidence="7"/>
<sequence>MTGVLEDSEKTTGGDRYAVAQIRGPFLKLPKHPDHCSTTDELKAYCDRRRATGQILAADLFSGAGGISLGLEEAGYEVVLGVDHYTEAVKTHAHHFAGMSVDWDLSTVDSIIKVADLMKECGIEILAGGPPCQPFSKAGRNGIRKLVEEGRREPKDERRELWRSYIEIVDRARPRAIIMENVPDMALDTEMFIFRSLVEELEQLDYSVYAKVIETWRYGVPQHRQRLIVVAFRDGLEFEWPDDYPEKVSLWNAIGDLPEVEGGWRPEGGADGWAEYDEPLTEFQRYIRRRVTTADAHKVFDHITRPVREDDREIFEMMDSSTKYSDLPEHLRRYRADIYDDKYKRLDENDVSRTITAHIAKDGYGFIHPRQPRTLTVREAARIQTFPDDFRFNGPPSAAFKQIGNAVPPRAAGAIAKKMVDAIERDVPKKRSSREISKSLGRWFHDRASNQRVLPWLWTDDRWKAAVGEIVLSRMKKTLVDQLWPVINNMPAATAENPTAADTTVAVLTDMLTGIGQQNRAKKLREFHEQTSAAPEGFWALKIDRTVIKSVGKADAEMIDLIAPHREYGDKSEEPVLTTRGVLRVTSRYKSISMERRNQLTDGRIAVARMLGLGPDSREAHLALIEVAQAHCRIKNPVCSGCPLLATCDRFAVEQDEIG</sequence>
<dbReference type="GO" id="GO:0032259">
    <property type="term" value="P:methylation"/>
    <property type="evidence" value="ECO:0007669"/>
    <property type="project" value="UniProtKB-KW"/>
</dbReference>
<reference evidence="9" key="1">
    <citation type="submission" date="2015-11" db="EMBL/GenBank/DDBJ databases">
        <authorList>
            <person name="Dugat-Bony E."/>
        </authorList>
    </citation>
    <scope>NUCLEOTIDE SEQUENCE [LARGE SCALE GENOMIC DNA]</scope>
    <source>
        <strain evidence="9">Mu292</strain>
    </source>
</reference>
<dbReference type="GO" id="GO:0003677">
    <property type="term" value="F:DNA binding"/>
    <property type="evidence" value="ECO:0007669"/>
    <property type="project" value="TreeGrafter"/>
</dbReference>
<dbReference type="PANTHER" id="PTHR10629:SF52">
    <property type="entry name" value="DNA (CYTOSINE-5)-METHYLTRANSFERASE 1"/>
    <property type="match status" value="1"/>
</dbReference>
<evidence type="ECO:0000256" key="3">
    <source>
        <dbReference type="ARBA" id="ARBA00022691"/>
    </source>
</evidence>
<keyword evidence="3 5" id="KW-0949">S-adenosyl-L-methionine</keyword>
<dbReference type="InterPro" id="IPR023170">
    <property type="entry name" value="HhH_base_excis_C"/>
</dbReference>
<dbReference type="InterPro" id="IPR001525">
    <property type="entry name" value="C5_MeTfrase"/>
</dbReference>
<comment type="catalytic activity">
    <reaction evidence="7">
        <text>a 2'-deoxycytidine in DNA + S-adenosyl-L-methionine = a 5-methyl-2'-deoxycytidine in DNA + S-adenosyl-L-homocysteine + H(+)</text>
        <dbReference type="Rhea" id="RHEA:13681"/>
        <dbReference type="Rhea" id="RHEA-COMP:11369"/>
        <dbReference type="Rhea" id="RHEA-COMP:11370"/>
        <dbReference type="ChEBI" id="CHEBI:15378"/>
        <dbReference type="ChEBI" id="CHEBI:57856"/>
        <dbReference type="ChEBI" id="CHEBI:59789"/>
        <dbReference type="ChEBI" id="CHEBI:85452"/>
        <dbReference type="ChEBI" id="CHEBI:85454"/>
        <dbReference type="EC" id="2.1.1.37"/>
    </reaction>
</comment>
<dbReference type="NCBIfam" id="TIGR00675">
    <property type="entry name" value="dcm"/>
    <property type="match status" value="1"/>
</dbReference>
<accession>A0A0X2NNH3</accession>
<evidence type="ECO:0000256" key="4">
    <source>
        <dbReference type="ARBA" id="ARBA00022747"/>
    </source>
</evidence>
<dbReference type="GO" id="GO:0044027">
    <property type="term" value="P:negative regulation of gene expression via chromosomal CpG island methylation"/>
    <property type="evidence" value="ECO:0007669"/>
    <property type="project" value="TreeGrafter"/>
</dbReference>
<protein>
    <recommendedName>
        <fullName evidence="7">Cytosine-specific methyltransferase</fullName>
        <ecNumber evidence="7">2.1.1.37</ecNumber>
    </recommendedName>
</protein>
<dbReference type="SUPFAM" id="SSF53335">
    <property type="entry name" value="S-adenosyl-L-methionine-dependent methyltransferases"/>
    <property type="match status" value="1"/>
</dbReference>
<dbReference type="PRINTS" id="PR00105">
    <property type="entry name" value="C5METTRFRASE"/>
</dbReference>
<dbReference type="EMBL" id="FAUH01000017">
    <property type="protein sequence ID" value="CUU67042.1"/>
    <property type="molecule type" value="Genomic_DNA"/>
</dbReference>
<organism evidence="8 9">
    <name type="scientific">Corynebacterium variabile</name>
    <dbReference type="NCBI Taxonomy" id="1727"/>
    <lineage>
        <taxon>Bacteria</taxon>
        <taxon>Bacillati</taxon>
        <taxon>Actinomycetota</taxon>
        <taxon>Actinomycetes</taxon>
        <taxon>Mycobacteriales</taxon>
        <taxon>Corynebacteriaceae</taxon>
        <taxon>Corynebacterium</taxon>
    </lineage>
</organism>
<feature type="active site" evidence="5">
    <location>
        <position position="132"/>
    </location>
</feature>
<dbReference type="GO" id="GO:0009307">
    <property type="term" value="P:DNA restriction-modification system"/>
    <property type="evidence" value="ECO:0007669"/>
    <property type="project" value="UniProtKB-KW"/>
</dbReference>
<dbReference type="Gene3D" id="1.10.340.30">
    <property type="entry name" value="Hypothetical protein, domain 2"/>
    <property type="match status" value="1"/>
</dbReference>
<dbReference type="Gene3D" id="1.10.1670.10">
    <property type="entry name" value="Helix-hairpin-Helix base-excision DNA repair enzymes (C-terminal)"/>
    <property type="match status" value="1"/>
</dbReference>
<dbReference type="InterPro" id="IPR018117">
    <property type="entry name" value="C5_DNA_meth_AS"/>
</dbReference>
<dbReference type="GO" id="GO:0006281">
    <property type="term" value="P:DNA repair"/>
    <property type="evidence" value="ECO:0007669"/>
    <property type="project" value="InterPro"/>
</dbReference>
<dbReference type="PROSITE" id="PS51679">
    <property type="entry name" value="SAM_MT_C5"/>
    <property type="match status" value="1"/>
</dbReference>
<dbReference type="Proteomes" id="UP000182498">
    <property type="component" value="Unassembled WGS sequence"/>
</dbReference>
<evidence type="ECO:0000256" key="1">
    <source>
        <dbReference type="ARBA" id="ARBA00022603"/>
    </source>
</evidence>
<evidence type="ECO:0000256" key="7">
    <source>
        <dbReference type="RuleBase" id="RU000417"/>
    </source>
</evidence>
<dbReference type="SUPFAM" id="SSF48150">
    <property type="entry name" value="DNA-glycosylase"/>
    <property type="match status" value="1"/>
</dbReference>
<evidence type="ECO:0000256" key="6">
    <source>
        <dbReference type="RuleBase" id="RU000416"/>
    </source>
</evidence>
<dbReference type="Gene3D" id="3.90.120.10">
    <property type="entry name" value="DNA Methylase, subunit A, domain 2"/>
    <property type="match status" value="1"/>
</dbReference>
<dbReference type="InterPro" id="IPR050390">
    <property type="entry name" value="C5-Methyltransferase"/>
</dbReference>
<keyword evidence="2 5" id="KW-0808">Transferase</keyword>
<name>A0A0X2NNH3_9CORY</name>
<evidence type="ECO:0000256" key="5">
    <source>
        <dbReference type="PROSITE-ProRule" id="PRU01016"/>
    </source>
</evidence>
<keyword evidence="9" id="KW-1185">Reference proteome</keyword>
<dbReference type="AlphaFoldDB" id="A0A0X2NNH3"/>
<dbReference type="PANTHER" id="PTHR10629">
    <property type="entry name" value="CYTOSINE-SPECIFIC METHYLTRANSFERASE"/>
    <property type="match status" value="1"/>
</dbReference>
<evidence type="ECO:0000256" key="2">
    <source>
        <dbReference type="ARBA" id="ARBA00022679"/>
    </source>
</evidence>
<dbReference type="InterPro" id="IPR011257">
    <property type="entry name" value="DNA_glycosylase"/>
</dbReference>
<dbReference type="Gene3D" id="3.40.50.150">
    <property type="entry name" value="Vaccinia Virus protein VP39"/>
    <property type="match status" value="1"/>
</dbReference>